<dbReference type="Pfam" id="PF00293">
    <property type="entry name" value="NUDIX"/>
    <property type="match status" value="1"/>
</dbReference>
<evidence type="ECO:0000259" key="7">
    <source>
        <dbReference type="PROSITE" id="PS51462"/>
    </source>
</evidence>
<dbReference type="PATRIC" id="fig|1454001.3.peg.811"/>
<organism evidence="8 9">
    <name type="scientific">Candidatus Accumulibacter adjunctus</name>
    <dbReference type="NCBI Taxonomy" id="1454001"/>
    <lineage>
        <taxon>Bacteria</taxon>
        <taxon>Pseudomonadati</taxon>
        <taxon>Pseudomonadota</taxon>
        <taxon>Betaproteobacteria</taxon>
        <taxon>Candidatus Accumulibacter</taxon>
    </lineage>
</organism>
<dbReference type="InterPro" id="IPR015797">
    <property type="entry name" value="NUDIX_hydrolase-like_dom_sf"/>
</dbReference>
<gene>
    <name evidence="8" type="ORF">AW08_00864</name>
</gene>
<evidence type="ECO:0000256" key="5">
    <source>
        <dbReference type="PIRSR" id="PIRSR613078-1"/>
    </source>
</evidence>
<dbReference type="EMBL" id="JFAX01000003">
    <property type="protein sequence ID" value="EXI69038.1"/>
    <property type="molecule type" value="Genomic_DNA"/>
</dbReference>
<dbReference type="Proteomes" id="UP000020218">
    <property type="component" value="Unassembled WGS sequence"/>
</dbReference>
<feature type="binding site" evidence="6">
    <location>
        <position position="59"/>
    </location>
    <ligand>
        <name>substrate</name>
    </ligand>
</feature>
<sequence length="323" mass="35957">MTEKTLLVLRHGKSDWSTGHEDFHRPLVDRGRLGSQKMGAWLKHHKLVPDLVVSSMAERARATTVAACKAMGLPLKTVRWDERLYAAPVEDLLAALADCPKSARRVMVVGHNPGLEDLVAYLSREQLAIPDDGKLLPTSALARLEMVEGWSDLTRGCGRLISLTRPGQVPEPPVTDVADEPDLGPVPDYFFTQSAVLPYRLVDGQLEIMLIASRKGTRWVVPKGVKEQELSLRDSAAKEALEEAGVRGSVAEEPIGNYKYKKWGGVCAVTVFPMEVTESIPETEWEENHRERRWVEPKEAKRLLDERELQKMVGKLEKGVGKG</sequence>
<dbReference type="GO" id="GO:0016462">
    <property type="term" value="F:pyrophosphatase activity"/>
    <property type="evidence" value="ECO:0007669"/>
    <property type="project" value="InterPro"/>
</dbReference>
<dbReference type="PANTHER" id="PTHR12629">
    <property type="entry name" value="DIPHOSPHOINOSITOL POLYPHOSPHATE PHOSPHOHYDROLASE"/>
    <property type="match status" value="1"/>
</dbReference>
<dbReference type="Gene3D" id="3.40.50.1240">
    <property type="entry name" value="Phosphoglycerate mutase-like"/>
    <property type="match status" value="1"/>
</dbReference>
<evidence type="ECO:0000256" key="1">
    <source>
        <dbReference type="ARBA" id="ARBA00001946"/>
    </source>
</evidence>
<dbReference type="SUPFAM" id="SSF53254">
    <property type="entry name" value="Phosphoglycerate mutase-like"/>
    <property type="match status" value="1"/>
</dbReference>
<feature type="active site" description="Proton donor/acceptor" evidence="5">
    <location>
        <position position="82"/>
    </location>
</feature>
<dbReference type="Pfam" id="PF00300">
    <property type="entry name" value="His_Phos_1"/>
    <property type="match status" value="1"/>
</dbReference>
<keyword evidence="3" id="KW-0378">Hydrolase</keyword>
<reference evidence="8" key="1">
    <citation type="submission" date="2014-02" db="EMBL/GenBank/DDBJ databases">
        <title>Expanding our view of genomic diversity in Candidatus Accumulibacter clades.</title>
        <authorList>
            <person name="Skennerton C.T."/>
            <person name="Barr J.J."/>
            <person name="Slater F.R."/>
            <person name="Bond P.L."/>
            <person name="Tyson G.W."/>
        </authorList>
    </citation>
    <scope>NUCLEOTIDE SEQUENCE [LARGE SCALE GENOMIC DNA]</scope>
</reference>
<evidence type="ECO:0000313" key="8">
    <source>
        <dbReference type="EMBL" id="EXI69038.1"/>
    </source>
</evidence>
<protein>
    <submittedName>
        <fullName evidence="8">Phosphohistidine phosphatase</fullName>
    </submittedName>
</protein>
<dbReference type="InterPro" id="IPR029033">
    <property type="entry name" value="His_PPase_superfam"/>
</dbReference>
<dbReference type="CDD" id="cd07067">
    <property type="entry name" value="HP_PGM_like"/>
    <property type="match status" value="1"/>
</dbReference>
<dbReference type="Gene3D" id="3.90.79.10">
    <property type="entry name" value="Nucleoside Triphosphate Pyrophosphohydrolase"/>
    <property type="match status" value="1"/>
</dbReference>
<keyword evidence="4" id="KW-0460">Magnesium</keyword>
<evidence type="ECO:0000256" key="2">
    <source>
        <dbReference type="ARBA" id="ARBA00022723"/>
    </source>
</evidence>
<comment type="caution">
    <text evidence="8">The sequence shown here is derived from an EMBL/GenBank/DDBJ whole genome shotgun (WGS) entry which is preliminary data.</text>
</comment>
<feature type="domain" description="Nudix hydrolase" evidence="7">
    <location>
        <begin position="191"/>
        <end position="317"/>
    </location>
</feature>
<evidence type="ECO:0000256" key="6">
    <source>
        <dbReference type="PIRSR" id="PIRSR613078-2"/>
    </source>
</evidence>
<dbReference type="InterPro" id="IPR013078">
    <property type="entry name" value="His_Pase_superF_clade-1"/>
</dbReference>
<evidence type="ECO:0000256" key="3">
    <source>
        <dbReference type="ARBA" id="ARBA00022801"/>
    </source>
</evidence>
<proteinExistence type="predicted"/>
<dbReference type="SMART" id="SM00855">
    <property type="entry name" value="PGAM"/>
    <property type="match status" value="1"/>
</dbReference>
<accession>A0A011MGQ7</accession>
<dbReference type="GO" id="GO:0046872">
    <property type="term" value="F:metal ion binding"/>
    <property type="evidence" value="ECO:0007669"/>
    <property type="project" value="UniProtKB-KW"/>
</dbReference>
<keyword evidence="2" id="KW-0479">Metal-binding</keyword>
<feature type="active site" description="Tele-phosphohistidine intermediate" evidence="5">
    <location>
        <position position="11"/>
    </location>
</feature>
<dbReference type="InterPro" id="IPR047198">
    <property type="entry name" value="DDP-like_NUDIX"/>
</dbReference>
<keyword evidence="9" id="KW-1185">Reference proteome</keyword>
<dbReference type="SUPFAM" id="SSF55811">
    <property type="entry name" value="Nudix"/>
    <property type="match status" value="1"/>
</dbReference>
<dbReference type="AlphaFoldDB" id="A0A011MGQ7"/>
<comment type="cofactor">
    <cofactor evidence="1">
        <name>Mg(2+)</name>
        <dbReference type="ChEBI" id="CHEBI:18420"/>
    </cofactor>
</comment>
<dbReference type="STRING" id="1454001.AW08_00864"/>
<evidence type="ECO:0000256" key="4">
    <source>
        <dbReference type="ARBA" id="ARBA00022842"/>
    </source>
</evidence>
<dbReference type="PANTHER" id="PTHR12629:SF0">
    <property type="entry name" value="DIPHOSPHOINOSITOL-POLYPHOSPHATE DIPHOSPHATASE"/>
    <property type="match status" value="1"/>
</dbReference>
<feature type="binding site" evidence="6">
    <location>
        <begin position="82"/>
        <end position="85"/>
    </location>
    <ligand>
        <name>substrate</name>
    </ligand>
</feature>
<evidence type="ECO:0000313" key="9">
    <source>
        <dbReference type="Proteomes" id="UP000020218"/>
    </source>
</evidence>
<name>A0A011MGQ7_9PROT</name>
<dbReference type="CDD" id="cd04666">
    <property type="entry name" value="NUDIX_DIPP2_like_Nudt4"/>
    <property type="match status" value="1"/>
</dbReference>
<dbReference type="PROSITE" id="PS51462">
    <property type="entry name" value="NUDIX"/>
    <property type="match status" value="1"/>
</dbReference>
<dbReference type="GO" id="GO:0005737">
    <property type="term" value="C:cytoplasm"/>
    <property type="evidence" value="ECO:0007669"/>
    <property type="project" value="TreeGrafter"/>
</dbReference>
<dbReference type="InterPro" id="IPR000086">
    <property type="entry name" value="NUDIX_hydrolase_dom"/>
</dbReference>